<keyword evidence="2" id="KW-0805">Transcription regulation</keyword>
<evidence type="ECO:0008006" key="10">
    <source>
        <dbReference type="Google" id="ProtNLM"/>
    </source>
</evidence>
<gene>
    <name evidence="8" type="ORF">BSZ37_08090</name>
</gene>
<organism evidence="8 9">
    <name type="scientific">Rubrivirga marina</name>
    <dbReference type="NCBI Taxonomy" id="1196024"/>
    <lineage>
        <taxon>Bacteria</taxon>
        <taxon>Pseudomonadati</taxon>
        <taxon>Rhodothermota</taxon>
        <taxon>Rhodothermia</taxon>
        <taxon>Rhodothermales</taxon>
        <taxon>Rubricoccaceae</taxon>
        <taxon>Rubrivirga</taxon>
    </lineage>
</organism>
<dbReference type="RefSeq" id="WP_095510062.1">
    <property type="nucleotide sequence ID" value="NZ_MQWD01000001.1"/>
</dbReference>
<dbReference type="InterPro" id="IPR000792">
    <property type="entry name" value="Tscrpt_reg_LuxR_C"/>
</dbReference>
<evidence type="ECO:0000256" key="4">
    <source>
        <dbReference type="ARBA" id="ARBA00023163"/>
    </source>
</evidence>
<dbReference type="OrthoDB" id="9797341at2"/>
<evidence type="ECO:0000313" key="8">
    <source>
        <dbReference type="EMBL" id="PAP76407.1"/>
    </source>
</evidence>
<dbReference type="CDD" id="cd17535">
    <property type="entry name" value="REC_NarL-like"/>
    <property type="match status" value="1"/>
</dbReference>
<sequence length="226" mass="23974">MPASDLSSAVVWLVEDDADYREAVAELVRAHVRSVETFGSVEAVLARVDGIGTGTLEGGWPEVVLLDVNLPGVTGIEGLSELKSRLPGSVVVMLTIRDDADTIYAALGAGASGYLLKSASPDELLGAIREARAGGMLMQRQVARLVLASFEAKKPAPDYGLTKRETEVLAEMVDGHTQPQIADRLFVSLSTVNSHVQSIYAKLHVHNGSAAVAKAVRERLVESSEA</sequence>
<reference evidence="8 9" key="1">
    <citation type="submission" date="2016-11" db="EMBL/GenBank/DDBJ databases">
        <title>Study of marine rhodopsin-containing bacteria.</title>
        <authorList>
            <person name="Yoshizawa S."/>
            <person name="Kumagai Y."/>
            <person name="Kogure K."/>
        </authorList>
    </citation>
    <scope>NUCLEOTIDE SEQUENCE [LARGE SCALE GENOMIC DNA]</scope>
    <source>
        <strain evidence="8 9">SAORIC-28</strain>
    </source>
</reference>
<keyword evidence="3" id="KW-0238">DNA-binding</keyword>
<dbReference type="InterPro" id="IPR016032">
    <property type="entry name" value="Sig_transdc_resp-reg_C-effctor"/>
</dbReference>
<dbReference type="PANTHER" id="PTHR43214:SF24">
    <property type="entry name" value="TRANSCRIPTIONAL REGULATORY PROTEIN NARL-RELATED"/>
    <property type="match status" value="1"/>
</dbReference>
<dbReference type="Pfam" id="PF00072">
    <property type="entry name" value="Response_reg"/>
    <property type="match status" value="1"/>
</dbReference>
<dbReference type="Proteomes" id="UP000216339">
    <property type="component" value="Unassembled WGS sequence"/>
</dbReference>
<evidence type="ECO:0000259" key="6">
    <source>
        <dbReference type="PROSITE" id="PS50043"/>
    </source>
</evidence>
<keyword evidence="9" id="KW-1185">Reference proteome</keyword>
<dbReference type="InterPro" id="IPR036388">
    <property type="entry name" value="WH-like_DNA-bd_sf"/>
</dbReference>
<protein>
    <recommendedName>
        <fullName evidence="10">DNA-binding response regulator</fullName>
    </recommendedName>
</protein>
<evidence type="ECO:0000256" key="2">
    <source>
        <dbReference type="ARBA" id="ARBA00023015"/>
    </source>
</evidence>
<evidence type="ECO:0000256" key="5">
    <source>
        <dbReference type="PROSITE-ProRule" id="PRU00169"/>
    </source>
</evidence>
<dbReference type="Pfam" id="PF00196">
    <property type="entry name" value="GerE"/>
    <property type="match status" value="1"/>
</dbReference>
<dbReference type="InterPro" id="IPR011006">
    <property type="entry name" value="CheY-like_superfamily"/>
</dbReference>
<dbReference type="InterPro" id="IPR058245">
    <property type="entry name" value="NreC/VraR/RcsB-like_REC"/>
</dbReference>
<dbReference type="Gene3D" id="3.40.50.2300">
    <property type="match status" value="1"/>
</dbReference>
<dbReference type="SMART" id="SM00448">
    <property type="entry name" value="REC"/>
    <property type="match status" value="1"/>
</dbReference>
<comment type="caution">
    <text evidence="8">The sequence shown here is derived from an EMBL/GenBank/DDBJ whole genome shotgun (WGS) entry which is preliminary data.</text>
</comment>
<evidence type="ECO:0000259" key="7">
    <source>
        <dbReference type="PROSITE" id="PS50110"/>
    </source>
</evidence>
<proteinExistence type="predicted"/>
<evidence type="ECO:0000256" key="1">
    <source>
        <dbReference type="ARBA" id="ARBA00022553"/>
    </source>
</evidence>
<evidence type="ECO:0000256" key="3">
    <source>
        <dbReference type="ARBA" id="ARBA00023125"/>
    </source>
</evidence>
<dbReference type="CDD" id="cd06170">
    <property type="entry name" value="LuxR_C_like"/>
    <property type="match status" value="1"/>
</dbReference>
<keyword evidence="1 5" id="KW-0597">Phosphoprotein</keyword>
<dbReference type="GO" id="GO:0000160">
    <property type="term" value="P:phosphorelay signal transduction system"/>
    <property type="evidence" value="ECO:0007669"/>
    <property type="project" value="InterPro"/>
</dbReference>
<dbReference type="EMBL" id="MQWD01000001">
    <property type="protein sequence ID" value="PAP76407.1"/>
    <property type="molecule type" value="Genomic_DNA"/>
</dbReference>
<keyword evidence="4" id="KW-0804">Transcription</keyword>
<feature type="domain" description="Response regulatory" evidence="7">
    <location>
        <begin position="10"/>
        <end position="132"/>
    </location>
</feature>
<dbReference type="SUPFAM" id="SSF46894">
    <property type="entry name" value="C-terminal effector domain of the bipartite response regulators"/>
    <property type="match status" value="1"/>
</dbReference>
<feature type="modified residue" description="4-aspartylphosphate" evidence="5">
    <location>
        <position position="67"/>
    </location>
</feature>
<dbReference type="InterPro" id="IPR001789">
    <property type="entry name" value="Sig_transdc_resp-reg_receiver"/>
</dbReference>
<name>A0A271IZA8_9BACT</name>
<dbReference type="PROSITE" id="PS50110">
    <property type="entry name" value="RESPONSE_REGULATORY"/>
    <property type="match status" value="1"/>
</dbReference>
<dbReference type="SUPFAM" id="SSF52172">
    <property type="entry name" value="CheY-like"/>
    <property type="match status" value="1"/>
</dbReference>
<dbReference type="GO" id="GO:0006355">
    <property type="term" value="P:regulation of DNA-templated transcription"/>
    <property type="evidence" value="ECO:0007669"/>
    <property type="project" value="InterPro"/>
</dbReference>
<evidence type="ECO:0000313" key="9">
    <source>
        <dbReference type="Proteomes" id="UP000216339"/>
    </source>
</evidence>
<dbReference type="AlphaFoldDB" id="A0A271IZA8"/>
<feature type="domain" description="HTH luxR-type" evidence="6">
    <location>
        <begin position="154"/>
        <end position="219"/>
    </location>
</feature>
<dbReference type="InterPro" id="IPR039420">
    <property type="entry name" value="WalR-like"/>
</dbReference>
<dbReference type="PROSITE" id="PS50043">
    <property type="entry name" value="HTH_LUXR_2"/>
    <property type="match status" value="1"/>
</dbReference>
<dbReference type="GO" id="GO:0003677">
    <property type="term" value="F:DNA binding"/>
    <property type="evidence" value="ECO:0007669"/>
    <property type="project" value="UniProtKB-KW"/>
</dbReference>
<dbReference type="SMART" id="SM00421">
    <property type="entry name" value="HTH_LUXR"/>
    <property type="match status" value="1"/>
</dbReference>
<dbReference type="PRINTS" id="PR00038">
    <property type="entry name" value="HTHLUXR"/>
</dbReference>
<dbReference type="Gene3D" id="1.10.10.10">
    <property type="entry name" value="Winged helix-like DNA-binding domain superfamily/Winged helix DNA-binding domain"/>
    <property type="match status" value="1"/>
</dbReference>
<dbReference type="PANTHER" id="PTHR43214">
    <property type="entry name" value="TWO-COMPONENT RESPONSE REGULATOR"/>
    <property type="match status" value="1"/>
</dbReference>
<accession>A0A271IZA8</accession>